<evidence type="ECO:0000259" key="4">
    <source>
        <dbReference type="PROSITE" id="PS50995"/>
    </source>
</evidence>
<gene>
    <name evidence="5" type="ORF">HDA39_002416</name>
</gene>
<accession>A0A7W9MTY4</accession>
<dbReference type="SMART" id="SM00347">
    <property type="entry name" value="HTH_MARR"/>
    <property type="match status" value="1"/>
</dbReference>
<sequence>MADDEEETLPETFWGVAHQLRHLRKKTLAPWDIAPSQARALGVLLREGPLRLSELSDHLRIAARSTTEVVDALQDRGLVERRPDPQDRRATLVAPTGEGTQVGAAIRASRDAEAEAYFSILTEAERADLTGILRKLRRSEH</sequence>
<evidence type="ECO:0000256" key="1">
    <source>
        <dbReference type="ARBA" id="ARBA00023015"/>
    </source>
</evidence>
<name>A0A7W9MTY4_9ACTN</name>
<comment type="caution">
    <text evidence="5">The sequence shown here is derived from an EMBL/GenBank/DDBJ whole genome shotgun (WGS) entry which is preliminary data.</text>
</comment>
<dbReference type="InterPro" id="IPR036388">
    <property type="entry name" value="WH-like_DNA-bd_sf"/>
</dbReference>
<keyword evidence="1" id="KW-0805">Transcription regulation</keyword>
<proteinExistence type="predicted"/>
<keyword evidence="2 5" id="KW-0238">DNA-binding</keyword>
<dbReference type="PANTHER" id="PTHR42756:SF1">
    <property type="entry name" value="TRANSCRIPTIONAL REPRESSOR OF EMRAB OPERON"/>
    <property type="match status" value="1"/>
</dbReference>
<dbReference type="Pfam" id="PF12802">
    <property type="entry name" value="MarR_2"/>
    <property type="match status" value="1"/>
</dbReference>
<organism evidence="5 6">
    <name type="scientific">Kribbella italica</name>
    <dbReference type="NCBI Taxonomy" id="1540520"/>
    <lineage>
        <taxon>Bacteria</taxon>
        <taxon>Bacillati</taxon>
        <taxon>Actinomycetota</taxon>
        <taxon>Actinomycetes</taxon>
        <taxon>Propionibacteriales</taxon>
        <taxon>Kribbellaceae</taxon>
        <taxon>Kribbella</taxon>
    </lineage>
</organism>
<evidence type="ECO:0000256" key="3">
    <source>
        <dbReference type="ARBA" id="ARBA00023163"/>
    </source>
</evidence>
<evidence type="ECO:0000313" key="6">
    <source>
        <dbReference type="Proteomes" id="UP000549971"/>
    </source>
</evidence>
<feature type="domain" description="HTH marR-type" evidence="4">
    <location>
        <begin position="6"/>
        <end position="138"/>
    </location>
</feature>
<dbReference type="PANTHER" id="PTHR42756">
    <property type="entry name" value="TRANSCRIPTIONAL REGULATOR, MARR"/>
    <property type="match status" value="1"/>
</dbReference>
<reference evidence="5 6" key="1">
    <citation type="submission" date="2020-08" db="EMBL/GenBank/DDBJ databases">
        <title>Sequencing the genomes of 1000 actinobacteria strains.</title>
        <authorList>
            <person name="Klenk H.-P."/>
        </authorList>
    </citation>
    <scope>NUCLEOTIDE SEQUENCE [LARGE SCALE GENOMIC DNA]</scope>
    <source>
        <strain evidence="5 6">DSM 28967</strain>
    </source>
</reference>
<dbReference type="Proteomes" id="UP000549971">
    <property type="component" value="Unassembled WGS sequence"/>
</dbReference>
<keyword evidence="6" id="KW-1185">Reference proteome</keyword>
<dbReference type="PRINTS" id="PR00598">
    <property type="entry name" value="HTHMARR"/>
</dbReference>
<dbReference type="Gene3D" id="1.10.10.10">
    <property type="entry name" value="Winged helix-like DNA-binding domain superfamily/Winged helix DNA-binding domain"/>
    <property type="match status" value="1"/>
</dbReference>
<dbReference type="EMBL" id="JACHMY010000001">
    <property type="protein sequence ID" value="MBB5835682.1"/>
    <property type="molecule type" value="Genomic_DNA"/>
</dbReference>
<dbReference type="GO" id="GO:0003700">
    <property type="term" value="F:DNA-binding transcription factor activity"/>
    <property type="evidence" value="ECO:0007669"/>
    <property type="project" value="InterPro"/>
</dbReference>
<keyword evidence="3" id="KW-0804">Transcription</keyword>
<evidence type="ECO:0000313" key="5">
    <source>
        <dbReference type="EMBL" id="MBB5835682.1"/>
    </source>
</evidence>
<dbReference type="AlphaFoldDB" id="A0A7W9MTY4"/>
<dbReference type="InterPro" id="IPR000835">
    <property type="entry name" value="HTH_MarR-typ"/>
</dbReference>
<dbReference type="InterPro" id="IPR036390">
    <property type="entry name" value="WH_DNA-bd_sf"/>
</dbReference>
<dbReference type="SUPFAM" id="SSF46785">
    <property type="entry name" value="Winged helix' DNA-binding domain"/>
    <property type="match status" value="1"/>
</dbReference>
<dbReference type="PROSITE" id="PS50995">
    <property type="entry name" value="HTH_MARR_2"/>
    <property type="match status" value="1"/>
</dbReference>
<evidence type="ECO:0000256" key="2">
    <source>
        <dbReference type="ARBA" id="ARBA00023125"/>
    </source>
</evidence>
<dbReference type="GO" id="GO:0003677">
    <property type="term" value="F:DNA binding"/>
    <property type="evidence" value="ECO:0007669"/>
    <property type="project" value="UniProtKB-KW"/>
</dbReference>
<protein>
    <submittedName>
        <fullName evidence="5">DNA-binding MarR family transcriptional regulator</fullName>
    </submittedName>
</protein>
<dbReference type="RefSeq" id="WP_184795299.1">
    <property type="nucleotide sequence ID" value="NZ_JACHMY010000001.1"/>
</dbReference>